<sequence length="162" mass="16662">MPPKAAPVAFGTNATESEIKLAFAIMKLVARPTSSAAFAKIAEDAGFASGDSVRHLVRKAADKHDWFSAAGDEATGGTTPRPRKVATPRKKKIAEAAEEGAEEEGTPTKKRARKGKGKAAAAAAAAKEETPEEEAGDKGGASKDAEVDADASGSQEKEDGEI</sequence>
<comment type="caution">
    <text evidence="2">The sequence shown here is derived from an EMBL/GenBank/DDBJ whole genome shotgun (WGS) entry which is preliminary data.</text>
</comment>
<dbReference type="AlphaFoldDB" id="A0A1B7YWC4"/>
<evidence type="ECO:0000313" key="2">
    <source>
        <dbReference type="EMBL" id="OBR16355.1"/>
    </source>
</evidence>
<accession>A0A1B7YWC4</accession>
<dbReference type="Proteomes" id="UP000092177">
    <property type="component" value="Chromosome 1"/>
</dbReference>
<dbReference type="OrthoDB" id="4851607at2759"/>
<dbReference type="RefSeq" id="XP_018164872.1">
    <property type="nucleotide sequence ID" value="XM_018296510.1"/>
</dbReference>
<evidence type="ECO:0000256" key="1">
    <source>
        <dbReference type="SAM" id="MobiDB-lite"/>
    </source>
</evidence>
<name>A0A1B7YWC4_COLHI</name>
<dbReference type="KEGG" id="chig:CH63R_01535"/>
<dbReference type="GeneID" id="28860617"/>
<dbReference type="VEuPathDB" id="FungiDB:CH63R_01535"/>
<feature type="region of interest" description="Disordered" evidence="1">
    <location>
        <begin position="67"/>
        <end position="162"/>
    </location>
</feature>
<feature type="compositionally biased region" description="Basic residues" evidence="1">
    <location>
        <begin position="108"/>
        <end position="117"/>
    </location>
</feature>
<gene>
    <name evidence="2" type="ORF">CH63R_01535</name>
</gene>
<protein>
    <submittedName>
        <fullName evidence="2">Uncharacterized protein</fullName>
    </submittedName>
</protein>
<proteinExistence type="predicted"/>
<feature type="compositionally biased region" description="Basic residues" evidence="1">
    <location>
        <begin position="81"/>
        <end position="92"/>
    </location>
</feature>
<evidence type="ECO:0000313" key="3">
    <source>
        <dbReference type="Proteomes" id="UP000092177"/>
    </source>
</evidence>
<dbReference type="EMBL" id="LTAN01000001">
    <property type="protein sequence ID" value="OBR16355.1"/>
    <property type="molecule type" value="Genomic_DNA"/>
</dbReference>
<organism evidence="2 3">
    <name type="scientific">Colletotrichum higginsianum (strain IMI 349063)</name>
    <name type="common">Crucifer anthracnose fungus</name>
    <dbReference type="NCBI Taxonomy" id="759273"/>
    <lineage>
        <taxon>Eukaryota</taxon>
        <taxon>Fungi</taxon>
        <taxon>Dikarya</taxon>
        <taxon>Ascomycota</taxon>
        <taxon>Pezizomycotina</taxon>
        <taxon>Sordariomycetes</taxon>
        <taxon>Hypocreomycetidae</taxon>
        <taxon>Glomerellales</taxon>
        <taxon>Glomerellaceae</taxon>
        <taxon>Colletotrichum</taxon>
        <taxon>Colletotrichum destructivum species complex</taxon>
    </lineage>
</organism>
<keyword evidence="3" id="KW-1185">Reference proteome</keyword>
<reference evidence="3" key="1">
    <citation type="journal article" date="2017" name="BMC Genomics">
        <title>Gapless genome assembly of Colletotrichum higginsianum reveals chromosome structure and association of transposable elements with secondary metabolite gene clusters.</title>
        <authorList>
            <person name="Dallery J.-F."/>
            <person name="Lapalu N."/>
            <person name="Zampounis A."/>
            <person name="Pigne S."/>
            <person name="Luyten I."/>
            <person name="Amselem J."/>
            <person name="Wittenberg A.H.J."/>
            <person name="Zhou S."/>
            <person name="de Queiroz M.V."/>
            <person name="Robin G.P."/>
            <person name="Auger A."/>
            <person name="Hainaut M."/>
            <person name="Henrissat B."/>
            <person name="Kim K.-T."/>
            <person name="Lee Y.-H."/>
            <person name="Lespinet O."/>
            <person name="Schwartz D.C."/>
            <person name="Thon M.R."/>
            <person name="O'Connell R.J."/>
        </authorList>
    </citation>
    <scope>NUCLEOTIDE SEQUENCE [LARGE SCALE GENOMIC DNA]</scope>
    <source>
        <strain evidence="3">IMI 349063</strain>
    </source>
</reference>
<feature type="compositionally biased region" description="Acidic residues" evidence="1">
    <location>
        <begin position="96"/>
        <end position="105"/>
    </location>
</feature>
<feature type="compositionally biased region" description="Basic and acidic residues" evidence="1">
    <location>
        <begin position="136"/>
        <end position="146"/>
    </location>
</feature>